<reference evidence="16" key="1">
    <citation type="submission" date="2012-06" db="EMBL/GenBank/DDBJ databases">
        <title>The complete genome of Flexibacter litoralis DSM 6794.</title>
        <authorList>
            <person name="Lucas S."/>
            <person name="Copeland A."/>
            <person name="Lapidus A."/>
            <person name="Glavina del Rio T."/>
            <person name="Dalin E."/>
            <person name="Tice H."/>
            <person name="Bruce D."/>
            <person name="Goodwin L."/>
            <person name="Pitluck S."/>
            <person name="Peters L."/>
            <person name="Ovchinnikova G."/>
            <person name="Lu M."/>
            <person name="Kyrpides N."/>
            <person name="Mavromatis K."/>
            <person name="Ivanova N."/>
            <person name="Brettin T."/>
            <person name="Detter J.C."/>
            <person name="Han C."/>
            <person name="Larimer F."/>
            <person name="Land M."/>
            <person name="Hauser L."/>
            <person name="Markowitz V."/>
            <person name="Cheng J.-F."/>
            <person name="Hugenholtz P."/>
            <person name="Woyke T."/>
            <person name="Wu D."/>
            <person name="Spring S."/>
            <person name="Lang E."/>
            <person name="Kopitz M."/>
            <person name="Brambilla E."/>
            <person name="Klenk H.-P."/>
            <person name="Eisen J.A."/>
        </authorList>
    </citation>
    <scope>NUCLEOTIDE SEQUENCE [LARGE SCALE GENOMIC DNA]</scope>
    <source>
        <strain evidence="16">ATCC 23117 / DSM 6794 / NBRC 15988 / NCIMB 1366 / Sio-4</strain>
    </source>
</reference>
<evidence type="ECO:0000259" key="13">
    <source>
        <dbReference type="PROSITE" id="PS50857"/>
    </source>
</evidence>
<gene>
    <name evidence="15" type="ordered locus">Fleli_2510</name>
</gene>
<evidence type="ECO:0000256" key="9">
    <source>
        <dbReference type="ARBA" id="ARBA00023136"/>
    </source>
</evidence>
<comment type="subcellular location">
    <subcellularLocation>
        <location evidence="10">Cell membrane</location>
        <topology evidence="10">Multi-pass membrane protein</topology>
    </subcellularLocation>
    <subcellularLocation>
        <location evidence="1">Membrane</location>
        <topology evidence="1">Multi-pass membrane protein</topology>
    </subcellularLocation>
</comment>
<feature type="transmembrane region" description="Helical" evidence="12">
    <location>
        <begin position="137"/>
        <end position="158"/>
    </location>
</feature>
<dbReference type="SUPFAM" id="SSF49503">
    <property type="entry name" value="Cupredoxins"/>
    <property type="match status" value="1"/>
</dbReference>
<dbReference type="EMBL" id="CP003345">
    <property type="protein sequence ID" value="AFM04875.1"/>
    <property type="molecule type" value="Genomic_DNA"/>
</dbReference>
<name>I4ALP0_BERLS</name>
<evidence type="ECO:0000256" key="3">
    <source>
        <dbReference type="ARBA" id="ARBA00022448"/>
    </source>
</evidence>
<dbReference type="InterPro" id="IPR045187">
    <property type="entry name" value="CcO_II"/>
</dbReference>
<protein>
    <recommendedName>
        <fullName evidence="11">Cytochrome c oxidase subunit 2</fullName>
        <ecNumber evidence="11">7.1.1.9</ecNumber>
    </recommendedName>
</protein>
<dbReference type="Pfam" id="PF02790">
    <property type="entry name" value="COX2_TM"/>
    <property type="match status" value="1"/>
</dbReference>
<dbReference type="PRINTS" id="PR01166">
    <property type="entry name" value="CYCOXIDASEII"/>
</dbReference>
<dbReference type="PANTHER" id="PTHR22888:SF9">
    <property type="entry name" value="CYTOCHROME C OXIDASE SUBUNIT 2"/>
    <property type="match status" value="1"/>
</dbReference>
<evidence type="ECO:0000256" key="11">
    <source>
        <dbReference type="RuleBase" id="RU004024"/>
    </source>
</evidence>
<comment type="catalytic activity">
    <reaction evidence="11">
        <text>4 Fe(II)-[cytochrome c] + O2 + 8 H(+)(in) = 4 Fe(III)-[cytochrome c] + 2 H2O + 4 H(+)(out)</text>
        <dbReference type="Rhea" id="RHEA:11436"/>
        <dbReference type="Rhea" id="RHEA-COMP:10350"/>
        <dbReference type="Rhea" id="RHEA-COMP:14399"/>
        <dbReference type="ChEBI" id="CHEBI:15377"/>
        <dbReference type="ChEBI" id="CHEBI:15378"/>
        <dbReference type="ChEBI" id="CHEBI:15379"/>
        <dbReference type="ChEBI" id="CHEBI:29033"/>
        <dbReference type="ChEBI" id="CHEBI:29034"/>
        <dbReference type="EC" id="7.1.1.9"/>
    </reaction>
</comment>
<dbReference type="InterPro" id="IPR036257">
    <property type="entry name" value="Cyt_c_oxidase_su2_TM_sf"/>
</dbReference>
<dbReference type="Gene3D" id="2.60.40.420">
    <property type="entry name" value="Cupredoxins - blue copper proteins"/>
    <property type="match status" value="1"/>
</dbReference>
<dbReference type="GO" id="GO:0042773">
    <property type="term" value="P:ATP synthesis coupled electron transport"/>
    <property type="evidence" value="ECO:0007669"/>
    <property type="project" value="TreeGrafter"/>
</dbReference>
<evidence type="ECO:0000256" key="5">
    <source>
        <dbReference type="ARBA" id="ARBA00022692"/>
    </source>
</evidence>
<keyword evidence="7 10" id="KW-0249">Electron transport</keyword>
<keyword evidence="4 10" id="KW-0679">Respiratory chain</keyword>
<dbReference type="Pfam" id="PF00116">
    <property type="entry name" value="COX2"/>
    <property type="match status" value="1"/>
</dbReference>
<dbReference type="PATRIC" id="fig|880071.3.peg.2499"/>
<keyword evidence="3 10" id="KW-0813">Transport</keyword>
<accession>I4ALP0</accession>
<keyword evidence="9 12" id="KW-0472">Membrane</keyword>
<feature type="transmembrane region" description="Helical" evidence="12">
    <location>
        <begin position="6"/>
        <end position="30"/>
    </location>
</feature>
<keyword evidence="6" id="KW-1278">Translocase</keyword>
<comment type="cofactor">
    <cofactor evidence="11">
        <name>Cu cation</name>
        <dbReference type="ChEBI" id="CHEBI:23378"/>
    </cofactor>
    <text evidence="11">Binds a copper A center.</text>
</comment>
<evidence type="ECO:0000313" key="16">
    <source>
        <dbReference type="Proteomes" id="UP000006054"/>
    </source>
</evidence>
<dbReference type="PROSITE" id="PS50857">
    <property type="entry name" value="COX2_CUA"/>
    <property type="match status" value="1"/>
</dbReference>
<sequence length="353" mass="40537" precursor="true">MNGLIIAAVGVLFLVLMALIYRVFMLVRVAKDVKEPNARDSKVGMSNKVNSILFIVFFFVLFASIFAYGFSAKLKYILPEASSIHGVEIDFLFWLTTAVVFFVFLLTHILLFFFPYMYRYKEHKRATFIPHNNQLEIAWTIVPAIVLSGLVVTGWTVWSDITSPAPKEALHIEVMGHQFAWKVRYGGKDGQIGKFNYMKIDPTNQVGMDFEADESNYDDFMYNELRLPQGRPVLLKIRSRDVLHSVFLPHFRVKMDAVPGMPTQFWFTPTKTAEEVKEELKEKGDPNWDAFEYKLACTEICGGSHFAMFLKVSVLKEAEFNEWYNSEEAWAAKNVDYLKEQGIKNIPSNLASK</sequence>
<dbReference type="SUPFAM" id="SSF81464">
    <property type="entry name" value="Cytochrome c oxidase subunit II-like, transmembrane region"/>
    <property type="match status" value="1"/>
</dbReference>
<evidence type="ECO:0000256" key="12">
    <source>
        <dbReference type="SAM" id="Phobius"/>
    </source>
</evidence>
<dbReference type="Gene3D" id="1.10.287.90">
    <property type="match status" value="1"/>
</dbReference>
<organism evidence="15 16">
    <name type="scientific">Bernardetia litoralis (strain ATCC 23117 / DSM 6794 / NBRC 15988 / NCIMB 1366 / Fx l1 / Sio-4)</name>
    <name type="common">Flexibacter litoralis</name>
    <dbReference type="NCBI Taxonomy" id="880071"/>
    <lineage>
        <taxon>Bacteria</taxon>
        <taxon>Pseudomonadati</taxon>
        <taxon>Bacteroidota</taxon>
        <taxon>Cytophagia</taxon>
        <taxon>Cytophagales</taxon>
        <taxon>Bernardetiaceae</taxon>
        <taxon>Bernardetia</taxon>
    </lineage>
</organism>
<dbReference type="GO" id="GO:0005886">
    <property type="term" value="C:plasma membrane"/>
    <property type="evidence" value="ECO:0007669"/>
    <property type="project" value="UniProtKB-SubCell"/>
</dbReference>
<dbReference type="AlphaFoldDB" id="I4ALP0"/>
<dbReference type="KEGG" id="fli:Fleli_2510"/>
<comment type="similarity">
    <text evidence="2 10">Belongs to the cytochrome c oxidase subunit 2 family.</text>
</comment>
<comment type="function">
    <text evidence="11">Subunits I and II form the functional core of the enzyme complex. Electrons originating in cytochrome c are transferred via heme a and Cu(A) to the binuclear center formed by heme a3 and Cu(B).</text>
</comment>
<feature type="transmembrane region" description="Helical" evidence="12">
    <location>
        <begin position="91"/>
        <end position="116"/>
    </location>
</feature>
<evidence type="ECO:0000256" key="1">
    <source>
        <dbReference type="ARBA" id="ARBA00004141"/>
    </source>
</evidence>
<keyword evidence="5 10" id="KW-0812">Transmembrane</keyword>
<dbReference type="InterPro" id="IPR002429">
    <property type="entry name" value="CcO_II-like_C"/>
</dbReference>
<evidence type="ECO:0000256" key="10">
    <source>
        <dbReference type="RuleBase" id="RU000456"/>
    </source>
</evidence>
<dbReference type="InterPro" id="IPR008972">
    <property type="entry name" value="Cupredoxin"/>
</dbReference>
<dbReference type="PROSITE" id="PS50999">
    <property type="entry name" value="COX2_TM"/>
    <property type="match status" value="1"/>
</dbReference>
<dbReference type="RefSeq" id="WP_014798312.1">
    <property type="nucleotide sequence ID" value="NC_018018.1"/>
</dbReference>
<evidence type="ECO:0000259" key="14">
    <source>
        <dbReference type="PROSITE" id="PS50999"/>
    </source>
</evidence>
<evidence type="ECO:0000256" key="8">
    <source>
        <dbReference type="ARBA" id="ARBA00022989"/>
    </source>
</evidence>
<dbReference type="HOGENOM" id="CLU_036876_4_1_10"/>
<keyword evidence="11" id="KW-0186">Copper</keyword>
<dbReference type="PANTHER" id="PTHR22888">
    <property type="entry name" value="CYTOCHROME C OXIDASE, SUBUNIT II"/>
    <property type="match status" value="1"/>
</dbReference>
<keyword evidence="8 12" id="KW-1133">Transmembrane helix</keyword>
<dbReference type="OrthoDB" id="9781261at2"/>
<evidence type="ECO:0000256" key="4">
    <source>
        <dbReference type="ARBA" id="ARBA00022660"/>
    </source>
</evidence>
<evidence type="ECO:0000256" key="7">
    <source>
        <dbReference type="ARBA" id="ARBA00022982"/>
    </source>
</evidence>
<dbReference type="GO" id="GO:0005507">
    <property type="term" value="F:copper ion binding"/>
    <property type="evidence" value="ECO:0007669"/>
    <property type="project" value="InterPro"/>
</dbReference>
<dbReference type="InterPro" id="IPR011759">
    <property type="entry name" value="Cyt_c_oxidase_su2_TM_dom"/>
</dbReference>
<keyword evidence="11" id="KW-0479">Metal-binding</keyword>
<dbReference type="STRING" id="880071.Fleli_2510"/>
<dbReference type="Proteomes" id="UP000006054">
    <property type="component" value="Chromosome"/>
</dbReference>
<dbReference type="EC" id="7.1.1.9" evidence="11"/>
<evidence type="ECO:0000313" key="15">
    <source>
        <dbReference type="EMBL" id="AFM04875.1"/>
    </source>
</evidence>
<feature type="domain" description="Cytochrome oxidase subunit II transmembrane region profile" evidence="14">
    <location>
        <begin position="70"/>
        <end position="165"/>
    </location>
</feature>
<dbReference type="GO" id="GO:0004129">
    <property type="term" value="F:cytochrome-c oxidase activity"/>
    <property type="evidence" value="ECO:0007669"/>
    <property type="project" value="UniProtKB-EC"/>
</dbReference>
<feature type="transmembrane region" description="Helical" evidence="12">
    <location>
        <begin position="51"/>
        <end position="71"/>
    </location>
</feature>
<proteinExistence type="inferred from homology"/>
<evidence type="ECO:0000256" key="6">
    <source>
        <dbReference type="ARBA" id="ARBA00022967"/>
    </source>
</evidence>
<keyword evidence="16" id="KW-1185">Reference proteome</keyword>
<feature type="domain" description="Cytochrome oxidase subunit II copper A binding" evidence="13">
    <location>
        <begin position="167"/>
        <end position="326"/>
    </location>
</feature>
<evidence type="ECO:0000256" key="2">
    <source>
        <dbReference type="ARBA" id="ARBA00007866"/>
    </source>
</evidence>
<dbReference type="eggNOG" id="COG1622">
    <property type="taxonomic scope" value="Bacteria"/>
</dbReference>